<comment type="caution">
    <text evidence="2">The sequence shown here is derived from an EMBL/GenBank/DDBJ whole genome shotgun (WGS) entry which is preliminary data.</text>
</comment>
<feature type="region of interest" description="Disordered" evidence="1">
    <location>
        <begin position="39"/>
        <end position="60"/>
    </location>
</feature>
<sequence length="60" mass="6661">MEIDPAPQFEKTALINQLLSELYNLVEILEAEHIKPDSLQLHSPSQADGLEPAPLRSPIV</sequence>
<reference evidence="2 3" key="1">
    <citation type="submission" date="2022-04" db="EMBL/GenBank/DDBJ databases">
        <title>Positive selection, recombination, and allopatry shape intraspecific diversity of widespread and dominant cyanobacteria.</title>
        <authorList>
            <person name="Wei J."/>
            <person name="Shu W."/>
            <person name="Hu C."/>
        </authorList>
    </citation>
    <scope>NUCLEOTIDE SEQUENCE [LARGE SCALE GENOMIC DNA]</scope>
    <source>
        <strain evidence="2 3">GB2-A4</strain>
    </source>
</reference>
<keyword evidence="3" id="KW-1185">Reference proteome</keyword>
<dbReference type="RefSeq" id="WP_190436700.1">
    <property type="nucleotide sequence ID" value="NZ_JAMPKM010000009.1"/>
</dbReference>
<protein>
    <submittedName>
        <fullName evidence="2">Uncharacterized protein</fullName>
    </submittedName>
</protein>
<name>A0ABV0J9Q9_9CYAN</name>
<dbReference type="Proteomes" id="UP001464891">
    <property type="component" value="Unassembled WGS sequence"/>
</dbReference>
<dbReference type="EMBL" id="JAMPKM010000009">
    <property type="protein sequence ID" value="MEP0818516.1"/>
    <property type="molecule type" value="Genomic_DNA"/>
</dbReference>
<accession>A0ABV0J9Q9</accession>
<proteinExistence type="predicted"/>
<evidence type="ECO:0000313" key="2">
    <source>
        <dbReference type="EMBL" id="MEP0818516.1"/>
    </source>
</evidence>
<evidence type="ECO:0000256" key="1">
    <source>
        <dbReference type="SAM" id="MobiDB-lite"/>
    </source>
</evidence>
<gene>
    <name evidence="2" type="ORF">NC998_15565</name>
</gene>
<organism evidence="2 3">
    <name type="scientific">Trichocoleus desertorum GB2-A4</name>
    <dbReference type="NCBI Taxonomy" id="2933944"/>
    <lineage>
        <taxon>Bacteria</taxon>
        <taxon>Bacillati</taxon>
        <taxon>Cyanobacteriota</taxon>
        <taxon>Cyanophyceae</taxon>
        <taxon>Leptolyngbyales</taxon>
        <taxon>Trichocoleusaceae</taxon>
        <taxon>Trichocoleus</taxon>
    </lineage>
</organism>
<evidence type="ECO:0000313" key="3">
    <source>
        <dbReference type="Proteomes" id="UP001464891"/>
    </source>
</evidence>